<keyword evidence="2" id="KW-1185">Reference proteome</keyword>
<organism evidence="1 2">
    <name type="scientific">Streptomyces coacervatus</name>
    <dbReference type="NCBI Taxonomy" id="647381"/>
    <lineage>
        <taxon>Bacteria</taxon>
        <taxon>Bacillati</taxon>
        <taxon>Actinomycetota</taxon>
        <taxon>Actinomycetes</taxon>
        <taxon>Kitasatosporales</taxon>
        <taxon>Streptomycetaceae</taxon>
        <taxon>Streptomyces</taxon>
    </lineage>
</organism>
<comment type="caution">
    <text evidence="1">The sequence shown here is derived from an EMBL/GenBank/DDBJ whole genome shotgun (WGS) entry which is preliminary data.</text>
</comment>
<reference evidence="2" key="1">
    <citation type="journal article" date="2019" name="Int. J. Syst. Evol. Microbiol.">
        <title>The Global Catalogue of Microorganisms (GCM) 10K type strain sequencing project: providing services to taxonomists for standard genome sequencing and annotation.</title>
        <authorList>
            <consortium name="The Broad Institute Genomics Platform"/>
            <consortium name="The Broad Institute Genome Sequencing Center for Infectious Disease"/>
            <person name="Wu L."/>
            <person name="Ma J."/>
        </authorList>
    </citation>
    <scope>NUCLEOTIDE SEQUENCE [LARGE SCALE GENOMIC DNA]</scope>
    <source>
        <strain evidence="2">JCM 17138</strain>
    </source>
</reference>
<protein>
    <submittedName>
        <fullName evidence="1">Uncharacterized protein</fullName>
    </submittedName>
</protein>
<sequence>MTLVVVEYVEAADGQVRVGGKCLEDARPALGDVLHRLGVEEVRRTDQCAAEPSRTPLDVELLVHRQVQVEPGHRRTARGLVGVTAGAGSGEVEGGAVGVLQGQHDLEEGVAGQ</sequence>
<accession>A0ABP7GVQ1</accession>
<evidence type="ECO:0000313" key="1">
    <source>
        <dbReference type="EMBL" id="GAA3773574.1"/>
    </source>
</evidence>
<evidence type="ECO:0000313" key="2">
    <source>
        <dbReference type="Proteomes" id="UP001501009"/>
    </source>
</evidence>
<dbReference type="Proteomes" id="UP001501009">
    <property type="component" value="Unassembled WGS sequence"/>
</dbReference>
<dbReference type="EMBL" id="BAABDE010000002">
    <property type="protein sequence ID" value="GAA3773574.1"/>
    <property type="molecule type" value="Genomic_DNA"/>
</dbReference>
<proteinExistence type="predicted"/>
<name>A0ABP7GVQ1_9ACTN</name>
<gene>
    <name evidence="1" type="ORF">GCM10022403_005870</name>
</gene>